<dbReference type="Pfam" id="PF00107">
    <property type="entry name" value="ADH_zinc_N"/>
    <property type="match status" value="1"/>
</dbReference>
<keyword evidence="3 6" id="KW-0479">Metal-binding</keyword>
<dbReference type="InterPro" id="IPR002328">
    <property type="entry name" value="ADH_Zn_CS"/>
</dbReference>
<comment type="caution">
    <text evidence="8">The sequence shown here is derived from an EMBL/GenBank/DDBJ whole genome shotgun (WGS) entry which is preliminary data.</text>
</comment>
<dbReference type="SUPFAM" id="SSF50129">
    <property type="entry name" value="GroES-like"/>
    <property type="match status" value="1"/>
</dbReference>
<dbReference type="Gene3D" id="3.40.50.720">
    <property type="entry name" value="NAD(P)-binding Rossmann-like Domain"/>
    <property type="match status" value="1"/>
</dbReference>
<protein>
    <recommendedName>
        <fullName evidence="7">Enoyl reductase (ER) domain-containing protein</fullName>
    </recommendedName>
</protein>
<dbReference type="PANTHER" id="PTHR43350">
    <property type="entry name" value="NAD-DEPENDENT ALCOHOL DEHYDROGENASE"/>
    <property type="match status" value="1"/>
</dbReference>
<evidence type="ECO:0000256" key="1">
    <source>
        <dbReference type="ARBA" id="ARBA00001947"/>
    </source>
</evidence>
<evidence type="ECO:0000256" key="2">
    <source>
        <dbReference type="ARBA" id="ARBA00008072"/>
    </source>
</evidence>
<keyword evidence="4 6" id="KW-0862">Zinc</keyword>
<evidence type="ECO:0000256" key="4">
    <source>
        <dbReference type="ARBA" id="ARBA00022833"/>
    </source>
</evidence>
<dbReference type="InterPro" id="IPR036291">
    <property type="entry name" value="NAD(P)-bd_dom_sf"/>
</dbReference>
<dbReference type="Gene3D" id="3.90.180.10">
    <property type="entry name" value="Medium-chain alcohol dehydrogenases, catalytic domain"/>
    <property type="match status" value="1"/>
</dbReference>
<comment type="similarity">
    <text evidence="2 6">Belongs to the zinc-containing alcohol dehydrogenase family.</text>
</comment>
<dbReference type="InterPro" id="IPR020843">
    <property type="entry name" value="ER"/>
</dbReference>
<dbReference type="SUPFAM" id="SSF51735">
    <property type="entry name" value="NAD(P)-binding Rossmann-fold domains"/>
    <property type="match status" value="1"/>
</dbReference>
<comment type="cofactor">
    <cofactor evidence="1 6">
        <name>Zn(2+)</name>
        <dbReference type="ChEBI" id="CHEBI:29105"/>
    </cofactor>
</comment>
<evidence type="ECO:0000313" key="9">
    <source>
        <dbReference type="Proteomes" id="UP001583186"/>
    </source>
</evidence>
<dbReference type="CDD" id="cd08278">
    <property type="entry name" value="benzyl_alcohol_DH"/>
    <property type="match status" value="1"/>
</dbReference>
<organism evidence="8 9">
    <name type="scientific">Sporothrix stenoceras</name>
    <dbReference type="NCBI Taxonomy" id="5173"/>
    <lineage>
        <taxon>Eukaryota</taxon>
        <taxon>Fungi</taxon>
        <taxon>Dikarya</taxon>
        <taxon>Ascomycota</taxon>
        <taxon>Pezizomycotina</taxon>
        <taxon>Sordariomycetes</taxon>
        <taxon>Sordariomycetidae</taxon>
        <taxon>Ophiostomatales</taxon>
        <taxon>Ophiostomataceae</taxon>
        <taxon>Sporothrix</taxon>
    </lineage>
</organism>
<keyword evidence="5" id="KW-0560">Oxidoreductase</keyword>
<dbReference type="Proteomes" id="UP001583186">
    <property type="component" value="Unassembled WGS sequence"/>
</dbReference>
<name>A0ABR3YMU6_9PEZI</name>
<evidence type="ECO:0000256" key="3">
    <source>
        <dbReference type="ARBA" id="ARBA00022723"/>
    </source>
</evidence>
<evidence type="ECO:0000259" key="7">
    <source>
        <dbReference type="SMART" id="SM00829"/>
    </source>
</evidence>
<dbReference type="SMART" id="SM00829">
    <property type="entry name" value="PKS_ER"/>
    <property type="match status" value="1"/>
</dbReference>
<sequence length="401" mass="41917">MTTSIETVALVVAAPKADFTLTPITLDTVRNDEVLVEMRYSGICHTDIVLQQGLLPMVQFPAIFGHEGAGIVKAVGPNVKDKSLRVGDAVLLSFTTCGDCKACVGGQPACCHNHPQVNHGAVRPDGSTPASLKSDPATTVRSQYFGQSSFSKLSVVQEKSVVRLCSAAELGKTVSEKDLAIYSPMGCGFQTGAGTILNVLKPTATDNLVIFGLGSVGLAALMAAAHLKSTQKGTAQNMQIIAVDIVPERLQLALELGATHTINARDHPESELAAAIRKLTPNSAGATLAVDCTGRLGSIEVMVAVIGPQGTAALVGVPPAGAEIKLDPLTFLLENKKLVGVIEGDANPADFIPQLIGLHRAGSFPVDRLCEVYPVTKLADAIHDMHAGSVIKPVIDWTVVE</sequence>
<dbReference type="InterPro" id="IPR013149">
    <property type="entry name" value="ADH-like_C"/>
</dbReference>
<dbReference type="EMBL" id="JAWCUI010000079">
    <property type="protein sequence ID" value="KAL1889136.1"/>
    <property type="molecule type" value="Genomic_DNA"/>
</dbReference>
<accession>A0ABR3YMU6</accession>
<evidence type="ECO:0000313" key="8">
    <source>
        <dbReference type="EMBL" id="KAL1889136.1"/>
    </source>
</evidence>
<dbReference type="Pfam" id="PF08240">
    <property type="entry name" value="ADH_N"/>
    <property type="match status" value="1"/>
</dbReference>
<dbReference type="InterPro" id="IPR011032">
    <property type="entry name" value="GroES-like_sf"/>
</dbReference>
<evidence type="ECO:0000256" key="5">
    <source>
        <dbReference type="ARBA" id="ARBA00023002"/>
    </source>
</evidence>
<gene>
    <name evidence="8" type="ORF">Sste5346_009083</name>
</gene>
<feature type="domain" description="Enoyl reductase (ER)" evidence="7">
    <location>
        <begin position="16"/>
        <end position="395"/>
    </location>
</feature>
<dbReference type="PANTHER" id="PTHR43350:SF20">
    <property type="entry name" value="ENOYL REDUCTASE (ER) DOMAIN-CONTAINING PROTEIN"/>
    <property type="match status" value="1"/>
</dbReference>
<dbReference type="PROSITE" id="PS00059">
    <property type="entry name" value="ADH_ZINC"/>
    <property type="match status" value="1"/>
</dbReference>
<evidence type="ECO:0000256" key="6">
    <source>
        <dbReference type="RuleBase" id="RU361277"/>
    </source>
</evidence>
<keyword evidence="9" id="KW-1185">Reference proteome</keyword>
<reference evidence="8 9" key="1">
    <citation type="journal article" date="2024" name="IMA Fungus">
        <title>IMA Genome - F19 : A genome assembly and annotation guide to empower mycologists, including annotated draft genome sequences of Ceratocystis pirilliformis, Diaporthe australafricana, Fusarium ophioides, Paecilomyces lecythidis, and Sporothrix stenoceras.</title>
        <authorList>
            <person name="Aylward J."/>
            <person name="Wilson A.M."/>
            <person name="Visagie C.M."/>
            <person name="Spraker J."/>
            <person name="Barnes I."/>
            <person name="Buitendag C."/>
            <person name="Ceriani C."/>
            <person name="Del Mar Angel L."/>
            <person name="du Plessis D."/>
            <person name="Fuchs T."/>
            <person name="Gasser K."/>
            <person name="Kramer D."/>
            <person name="Li W."/>
            <person name="Munsamy K."/>
            <person name="Piso A."/>
            <person name="Price J.L."/>
            <person name="Sonnekus B."/>
            <person name="Thomas C."/>
            <person name="van der Nest A."/>
            <person name="van Dijk A."/>
            <person name="van Heerden A."/>
            <person name="van Vuuren N."/>
            <person name="Yilmaz N."/>
            <person name="Duong T.A."/>
            <person name="van der Merwe N.A."/>
            <person name="Wingfield M.J."/>
            <person name="Wingfield B.D."/>
        </authorList>
    </citation>
    <scope>NUCLEOTIDE SEQUENCE [LARGE SCALE GENOMIC DNA]</scope>
    <source>
        <strain evidence="8 9">CMW 5346</strain>
    </source>
</reference>
<proteinExistence type="inferred from homology"/>
<dbReference type="InterPro" id="IPR013154">
    <property type="entry name" value="ADH-like_N"/>
</dbReference>